<proteinExistence type="predicted"/>
<protein>
    <submittedName>
        <fullName evidence="1">Uncharacterized protein</fullName>
    </submittedName>
</protein>
<organism evidence="1 2">
    <name type="scientific">Hibiscus sabdariffa</name>
    <name type="common">roselle</name>
    <dbReference type="NCBI Taxonomy" id="183260"/>
    <lineage>
        <taxon>Eukaryota</taxon>
        <taxon>Viridiplantae</taxon>
        <taxon>Streptophyta</taxon>
        <taxon>Embryophyta</taxon>
        <taxon>Tracheophyta</taxon>
        <taxon>Spermatophyta</taxon>
        <taxon>Magnoliopsida</taxon>
        <taxon>eudicotyledons</taxon>
        <taxon>Gunneridae</taxon>
        <taxon>Pentapetalae</taxon>
        <taxon>rosids</taxon>
        <taxon>malvids</taxon>
        <taxon>Malvales</taxon>
        <taxon>Malvaceae</taxon>
        <taxon>Malvoideae</taxon>
        <taxon>Hibiscus</taxon>
    </lineage>
</organism>
<dbReference type="EMBL" id="JBBPBM010000003">
    <property type="protein sequence ID" value="KAK8593058.1"/>
    <property type="molecule type" value="Genomic_DNA"/>
</dbReference>
<evidence type="ECO:0000313" key="2">
    <source>
        <dbReference type="Proteomes" id="UP001472677"/>
    </source>
</evidence>
<accession>A0ABR2G246</accession>
<evidence type="ECO:0000313" key="1">
    <source>
        <dbReference type="EMBL" id="KAK8593058.1"/>
    </source>
</evidence>
<keyword evidence="2" id="KW-1185">Reference proteome</keyword>
<dbReference type="Proteomes" id="UP001472677">
    <property type="component" value="Unassembled WGS sequence"/>
</dbReference>
<reference evidence="1 2" key="1">
    <citation type="journal article" date="2024" name="G3 (Bethesda)">
        <title>Genome assembly of Hibiscus sabdariffa L. provides insights into metabolisms of medicinal natural products.</title>
        <authorList>
            <person name="Kim T."/>
        </authorList>
    </citation>
    <scope>NUCLEOTIDE SEQUENCE [LARGE SCALE GENOMIC DNA]</scope>
    <source>
        <strain evidence="1">TK-2024</strain>
        <tissue evidence="1">Old leaves</tissue>
    </source>
</reference>
<gene>
    <name evidence="1" type="ORF">V6N12_045146</name>
</gene>
<sequence>MLLRLFKVRLKLRLRVREQVLLRLLKVRLKLILRVREQVLLRMLKVRLKLFLRVGLHMILWVRPKVSKVQTEGATNIETDFVFDIEDSSDIEGLRFIFTRMDEYGSEDDDEIRKIGDDCLKFFEKKKHKTLSNDDVGVESAFNFGETDESSNLNATRDDIVEGKASSSSVNSLEATFQAFIAKIDVFIGKTDTSYMSWKCSNPQEQSNSIKAMIAWMDVEIKSRAELVRNVENYGRQISKALNNMSQQ</sequence>
<comment type="caution">
    <text evidence="1">The sequence shown here is derived from an EMBL/GenBank/DDBJ whole genome shotgun (WGS) entry which is preliminary data.</text>
</comment>
<name>A0ABR2G246_9ROSI</name>